<feature type="non-terminal residue" evidence="3">
    <location>
        <position position="1"/>
    </location>
</feature>
<feature type="compositionally biased region" description="Polar residues" evidence="1">
    <location>
        <begin position="295"/>
        <end position="331"/>
    </location>
</feature>
<evidence type="ECO:0000256" key="1">
    <source>
        <dbReference type="SAM" id="MobiDB-lite"/>
    </source>
</evidence>
<evidence type="ECO:0000259" key="2">
    <source>
        <dbReference type="PROSITE" id="PS51186"/>
    </source>
</evidence>
<dbReference type="PANTHER" id="PTHR20958:SF9">
    <property type="entry name" value="RE58324P"/>
    <property type="match status" value="1"/>
</dbReference>
<gene>
    <name evidence="3" type="ORF">L9F63_027977</name>
</gene>
<reference evidence="3" key="2">
    <citation type="submission" date="2023-05" db="EMBL/GenBank/DDBJ databases">
        <authorList>
            <person name="Fouks B."/>
        </authorList>
    </citation>
    <scope>NUCLEOTIDE SEQUENCE</scope>
    <source>
        <strain evidence="3">Stay&amp;Tobe</strain>
        <tissue evidence="3">Testes</tissue>
    </source>
</reference>
<protein>
    <recommendedName>
        <fullName evidence="2">N-acetyltransferase domain-containing protein</fullName>
    </recommendedName>
</protein>
<dbReference type="InterPro" id="IPR016181">
    <property type="entry name" value="Acyl_CoA_acyltransferase"/>
</dbReference>
<dbReference type="Proteomes" id="UP001233999">
    <property type="component" value="Unassembled WGS sequence"/>
</dbReference>
<organism evidence="3 4">
    <name type="scientific">Diploptera punctata</name>
    <name type="common">Pacific beetle cockroach</name>
    <dbReference type="NCBI Taxonomy" id="6984"/>
    <lineage>
        <taxon>Eukaryota</taxon>
        <taxon>Metazoa</taxon>
        <taxon>Ecdysozoa</taxon>
        <taxon>Arthropoda</taxon>
        <taxon>Hexapoda</taxon>
        <taxon>Insecta</taxon>
        <taxon>Pterygota</taxon>
        <taxon>Neoptera</taxon>
        <taxon>Polyneoptera</taxon>
        <taxon>Dictyoptera</taxon>
        <taxon>Blattodea</taxon>
        <taxon>Blaberoidea</taxon>
        <taxon>Blaberidae</taxon>
        <taxon>Diplopterinae</taxon>
        <taxon>Diploptera</taxon>
    </lineage>
</organism>
<feature type="domain" description="N-acetyltransferase" evidence="2">
    <location>
        <begin position="105"/>
        <end position="243"/>
    </location>
</feature>
<dbReference type="SUPFAM" id="SSF55729">
    <property type="entry name" value="Acyl-CoA N-acyltransferases (Nat)"/>
    <property type="match status" value="1"/>
</dbReference>
<feature type="region of interest" description="Disordered" evidence="1">
    <location>
        <begin position="285"/>
        <end position="343"/>
    </location>
</feature>
<dbReference type="PROSITE" id="PS51186">
    <property type="entry name" value="GNAT"/>
    <property type="match status" value="1"/>
</dbReference>
<name>A0AAD8A1J2_DIPPU</name>
<dbReference type="InterPro" id="IPR000182">
    <property type="entry name" value="GNAT_dom"/>
</dbReference>
<dbReference type="PANTHER" id="PTHR20958">
    <property type="entry name" value="GLYCINE N-ACYLTRANSFERASE-LIKE PROTEIN"/>
    <property type="match status" value="1"/>
</dbReference>
<dbReference type="Gene3D" id="3.40.630.30">
    <property type="match status" value="1"/>
</dbReference>
<feature type="compositionally biased region" description="Basic and acidic residues" evidence="1">
    <location>
        <begin position="285"/>
        <end position="294"/>
    </location>
</feature>
<evidence type="ECO:0000313" key="4">
    <source>
        <dbReference type="Proteomes" id="UP001233999"/>
    </source>
</evidence>
<dbReference type="InterPro" id="IPR013653">
    <property type="entry name" value="GCN5-like_dom"/>
</dbReference>
<evidence type="ECO:0000313" key="3">
    <source>
        <dbReference type="EMBL" id="KAJ9589763.1"/>
    </source>
</evidence>
<proteinExistence type="predicted"/>
<feature type="non-terminal residue" evidence="3">
    <location>
        <position position="365"/>
    </location>
</feature>
<keyword evidence="4" id="KW-1185">Reference proteome</keyword>
<dbReference type="EMBL" id="JASPKZ010004905">
    <property type="protein sequence ID" value="KAJ9589763.1"/>
    <property type="molecule type" value="Genomic_DNA"/>
</dbReference>
<comment type="caution">
    <text evidence="3">The sequence shown here is derived from an EMBL/GenBank/DDBJ whole genome shotgun (WGS) entry which is preliminary data.</text>
</comment>
<dbReference type="GO" id="GO:0016747">
    <property type="term" value="F:acyltransferase activity, transferring groups other than amino-acyl groups"/>
    <property type="evidence" value="ECO:0007669"/>
    <property type="project" value="InterPro"/>
</dbReference>
<sequence length="365" mass="40978">AGCPRRNPLRFSTLVRLPNGRLYESLSIFCPCEQLDDLKLVEEEDVLIDWSQPIYLNFTHHLIIQHLEDFYTASIGTIEKVCGDIYVCTNPPEDIQSEELPPDGAEMLQLKPEHAKSIHDLYPANDMECVEIFEKLINALPAYGIFSSGELAAWMVQSYYGAMFSMQTRPEFRRKGYGIYLAQYLTKVVISRGYIPFVVIRPENDASLSLYNKLGFKKHYQTVEQNFPKPICTEGICMEANILSKKFLNDIEISVHINVFNTSRLDVVVLRKIQSNEVLGEFKRNEQHHPEDATRSNSELTNLTAEEQDPGTDSTSPDIQPVQVSPATVSCSGEPEPPGSADSIVLSAVSASLTKPSFAPTLLQK</sequence>
<dbReference type="Pfam" id="PF08445">
    <property type="entry name" value="FR47"/>
    <property type="match status" value="1"/>
</dbReference>
<dbReference type="InterPro" id="IPR053225">
    <property type="entry name" value="Acyl-CoA_N-acyltransferase"/>
</dbReference>
<reference evidence="3" key="1">
    <citation type="journal article" date="2023" name="IScience">
        <title>Live-bearing cockroach genome reveals convergent evolutionary mechanisms linked to viviparity in insects and beyond.</title>
        <authorList>
            <person name="Fouks B."/>
            <person name="Harrison M.C."/>
            <person name="Mikhailova A.A."/>
            <person name="Marchal E."/>
            <person name="English S."/>
            <person name="Carruthers M."/>
            <person name="Jennings E.C."/>
            <person name="Chiamaka E.L."/>
            <person name="Frigard R.A."/>
            <person name="Pippel M."/>
            <person name="Attardo G.M."/>
            <person name="Benoit J.B."/>
            <person name="Bornberg-Bauer E."/>
            <person name="Tobe S.S."/>
        </authorList>
    </citation>
    <scope>NUCLEOTIDE SEQUENCE</scope>
    <source>
        <strain evidence="3">Stay&amp;Tobe</strain>
    </source>
</reference>
<accession>A0AAD8A1J2</accession>
<dbReference type="AlphaFoldDB" id="A0AAD8A1J2"/>